<gene>
    <name evidence="2" type="ORF">PSANT_01743</name>
</gene>
<dbReference type="Proteomes" id="UP000325008">
    <property type="component" value="Unassembled WGS sequence"/>
</dbReference>
<dbReference type="AlphaFoldDB" id="A0A5C3FI47"/>
<evidence type="ECO:0000256" key="1">
    <source>
        <dbReference type="SAM" id="MobiDB-lite"/>
    </source>
</evidence>
<proteinExistence type="predicted"/>
<evidence type="ECO:0000313" key="3">
    <source>
        <dbReference type="Proteomes" id="UP000325008"/>
    </source>
</evidence>
<keyword evidence="3" id="KW-1185">Reference proteome</keyword>
<dbReference type="RefSeq" id="XP_014658118.1">
    <property type="nucleotide sequence ID" value="XM_014802632.1"/>
</dbReference>
<sequence>MAECAPVPLWRAFENLALGSSSSTTGSRLTAQKAQAAARREGSAAKSGLLFSLFRRQAAVCHANPSQSCGTIDPCKPYCYSRHIAKRYDIPATTASAPYTPPPSPAFPQHTQSQPRRQYSRRISNQQHVASLRILHTPSQEAPLLGFVLVSSRTLFFSLEVVARNDTTCNRASSVSGMDPAMKHRRSSQCAP</sequence>
<organism evidence="2 3">
    <name type="scientific">Pseudozyma antarctica</name>
    <name type="common">Yeast</name>
    <name type="synonym">Candida antarctica</name>
    <dbReference type="NCBI Taxonomy" id="84753"/>
    <lineage>
        <taxon>Eukaryota</taxon>
        <taxon>Fungi</taxon>
        <taxon>Dikarya</taxon>
        <taxon>Basidiomycota</taxon>
        <taxon>Ustilaginomycotina</taxon>
        <taxon>Ustilaginomycetes</taxon>
        <taxon>Ustilaginales</taxon>
        <taxon>Ustilaginaceae</taxon>
        <taxon>Moesziomyces</taxon>
    </lineage>
</organism>
<protein>
    <submittedName>
        <fullName evidence="2">Uncharacterized protein</fullName>
    </submittedName>
</protein>
<accession>A0A5C3FI47</accession>
<feature type="region of interest" description="Disordered" evidence="1">
    <location>
        <begin position="93"/>
        <end position="117"/>
    </location>
</feature>
<feature type="region of interest" description="Disordered" evidence="1">
    <location>
        <begin position="171"/>
        <end position="192"/>
    </location>
</feature>
<reference evidence="2" key="1">
    <citation type="submission" date="2018-03" db="EMBL/GenBank/DDBJ databases">
        <authorList>
            <person name="Guldener U."/>
        </authorList>
    </citation>
    <scope>NUCLEOTIDE SEQUENCE [LARGE SCALE GENOMIC DNA]</scope>
    <source>
        <strain evidence="2">ATCC34888</strain>
    </source>
</reference>
<evidence type="ECO:0000313" key="2">
    <source>
        <dbReference type="EMBL" id="SPO44058.1"/>
    </source>
</evidence>
<dbReference type="EMBL" id="OOIQ01000003">
    <property type="protein sequence ID" value="SPO44058.1"/>
    <property type="molecule type" value="Genomic_DNA"/>
</dbReference>
<name>A0A5C3FI47_PSEA2</name>
<comment type="caution">
    <text evidence="2">The sequence shown here is derived from an EMBL/GenBank/DDBJ whole genome shotgun (WGS) entry which is preliminary data.</text>
</comment>
<feature type="compositionally biased region" description="Basic residues" evidence="1">
    <location>
        <begin position="183"/>
        <end position="192"/>
    </location>
</feature>